<organism evidence="2 3">
    <name type="scientific">Cladophialophora chaetospira</name>
    <dbReference type="NCBI Taxonomy" id="386627"/>
    <lineage>
        <taxon>Eukaryota</taxon>
        <taxon>Fungi</taxon>
        <taxon>Dikarya</taxon>
        <taxon>Ascomycota</taxon>
        <taxon>Pezizomycotina</taxon>
        <taxon>Eurotiomycetes</taxon>
        <taxon>Chaetothyriomycetidae</taxon>
        <taxon>Chaetothyriales</taxon>
        <taxon>Herpotrichiellaceae</taxon>
        <taxon>Cladophialophora</taxon>
    </lineage>
</organism>
<comment type="caution">
    <text evidence="2">The sequence shown here is derived from an EMBL/GenBank/DDBJ whole genome shotgun (WGS) entry which is preliminary data.</text>
</comment>
<dbReference type="Gene3D" id="3.40.50.1820">
    <property type="entry name" value="alpha/beta hydrolase"/>
    <property type="match status" value="1"/>
</dbReference>
<keyword evidence="3" id="KW-1185">Reference proteome</keyword>
<accession>A0AA39CI30</accession>
<evidence type="ECO:0000259" key="1">
    <source>
        <dbReference type="Pfam" id="PF01738"/>
    </source>
</evidence>
<dbReference type="Proteomes" id="UP001172673">
    <property type="component" value="Unassembled WGS sequence"/>
</dbReference>
<protein>
    <recommendedName>
        <fullName evidence="1">Dienelactone hydrolase domain-containing protein</fullName>
    </recommendedName>
</protein>
<dbReference type="PANTHER" id="PTHR17630">
    <property type="entry name" value="DIENELACTONE HYDROLASE"/>
    <property type="match status" value="1"/>
</dbReference>
<feature type="domain" description="Dienelactone hydrolase" evidence="1">
    <location>
        <begin position="30"/>
        <end position="252"/>
    </location>
</feature>
<evidence type="ECO:0000313" key="3">
    <source>
        <dbReference type="Proteomes" id="UP001172673"/>
    </source>
</evidence>
<proteinExistence type="predicted"/>
<dbReference type="GO" id="GO:0016787">
    <property type="term" value="F:hydrolase activity"/>
    <property type="evidence" value="ECO:0007669"/>
    <property type="project" value="InterPro"/>
</dbReference>
<dbReference type="InterPro" id="IPR029058">
    <property type="entry name" value="AB_hydrolase_fold"/>
</dbReference>
<evidence type="ECO:0000313" key="2">
    <source>
        <dbReference type="EMBL" id="KAJ9609090.1"/>
    </source>
</evidence>
<dbReference type="PANTHER" id="PTHR17630:SF44">
    <property type="entry name" value="PROTEIN AIM2"/>
    <property type="match status" value="1"/>
</dbReference>
<gene>
    <name evidence="2" type="ORF">H2200_006861</name>
</gene>
<dbReference type="InterPro" id="IPR002925">
    <property type="entry name" value="Dienelactn_hydro"/>
</dbReference>
<dbReference type="Pfam" id="PF01738">
    <property type="entry name" value="DLH"/>
    <property type="match status" value="1"/>
</dbReference>
<sequence length="255" mass="28308">MTSHPPSSCCLIGIKHEGVATGQILDWGEFEVYVRYPDDGPTEHGILLLTDVFGHRFINSQLIADQFAANGYFVLVPDLFYSDAIPMKNIEDLDFAKWFSGGYSDRGIGHGPATFDPIVDRCLSEMRSKYRCQKIGAAGYCFGAKYVVRHLRAGQGAIDAAYVAHPTQVEKNELEAITGAIAIAAAEDDTQFPPEKRYESEEILKSIGVPYQLNLYSGVSHGFAVRGDPKIRAHLYAKENAFIQAVQWFKEHLKS</sequence>
<name>A0AA39CI30_9EURO</name>
<reference evidence="2" key="1">
    <citation type="submission" date="2022-10" db="EMBL/GenBank/DDBJ databases">
        <title>Culturing micro-colonial fungi from biological soil crusts in the Mojave desert and describing Neophaeococcomyces mojavensis, and introducing the new genera and species Taxawa tesnikishii.</title>
        <authorList>
            <person name="Kurbessoian T."/>
            <person name="Stajich J.E."/>
        </authorList>
    </citation>
    <scope>NUCLEOTIDE SEQUENCE</scope>
    <source>
        <strain evidence="2">TK_41</strain>
    </source>
</reference>
<dbReference type="SUPFAM" id="SSF53474">
    <property type="entry name" value="alpha/beta-Hydrolases"/>
    <property type="match status" value="1"/>
</dbReference>
<dbReference type="AlphaFoldDB" id="A0AA39CI30"/>
<dbReference type="EMBL" id="JAPDRK010000009">
    <property type="protein sequence ID" value="KAJ9609090.1"/>
    <property type="molecule type" value="Genomic_DNA"/>
</dbReference>